<feature type="compositionally biased region" description="Basic and acidic residues" evidence="2">
    <location>
        <begin position="81"/>
        <end position="91"/>
    </location>
</feature>
<feature type="coiled-coil region" evidence="1">
    <location>
        <begin position="908"/>
        <end position="942"/>
    </location>
</feature>
<dbReference type="EMBL" id="HBUF01180075">
    <property type="protein sequence ID" value="CAG6655081.1"/>
    <property type="molecule type" value="Transcribed_RNA"/>
</dbReference>
<dbReference type="GO" id="GO:0099518">
    <property type="term" value="P:vesicle cytoskeletal trafficking"/>
    <property type="evidence" value="ECO:0007669"/>
    <property type="project" value="TreeGrafter"/>
</dbReference>
<protein>
    <submittedName>
        <fullName evidence="3">Coiled-coil domain-containing protein 186</fullName>
    </submittedName>
</protein>
<dbReference type="GO" id="GO:0031267">
    <property type="term" value="F:small GTPase binding"/>
    <property type="evidence" value="ECO:0007669"/>
    <property type="project" value="TreeGrafter"/>
</dbReference>
<feature type="compositionally biased region" description="Polar residues" evidence="2">
    <location>
        <begin position="619"/>
        <end position="631"/>
    </location>
</feature>
<feature type="coiled-coil region" evidence="1">
    <location>
        <begin position="744"/>
        <end position="813"/>
    </location>
</feature>
<feature type="compositionally biased region" description="Polar residues" evidence="2">
    <location>
        <begin position="113"/>
        <end position="124"/>
    </location>
</feature>
<feature type="region of interest" description="Disordered" evidence="2">
    <location>
        <begin position="355"/>
        <end position="405"/>
    </location>
</feature>
<dbReference type="GO" id="GO:0005802">
    <property type="term" value="C:trans-Golgi network"/>
    <property type="evidence" value="ECO:0007669"/>
    <property type="project" value="TreeGrafter"/>
</dbReference>
<feature type="coiled-coil region" evidence="1">
    <location>
        <begin position="1083"/>
        <end position="1135"/>
    </location>
</feature>
<feature type="region of interest" description="Disordered" evidence="2">
    <location>
        <begin position="544"/>
        <end position="588"/>
    </location>
</feature>
<reference evidence="3" key="1">
    <citation type="submission" date="2021-05" db="EMBL/GenBank/DDBJ databases">
        <authorList>
            <person name="Alioto T."/>
            <person name="Alioto T."/>
            <person name="Gomez Garrido J."/>
        </authorList>
    </citation>
    <scope>NUCLEOTIDE SEQUENCE</scope>
</reference>
<feature type="region of interest" description="Disordered" evidence="2">
    <location>
        <begin position="78"/>
        <end position="124"/>
    </location>
</feature>
<keyword evidence="1" id="KW-0175">Coiled coil</keyword>
<feature type="region of interest" description="Disordered" evidence="2">
    <location>
        <begin position="610"/>
        <end position="644"/>
    </location>
</feature>
<feature type="compositionally biased region" description="Polar residues" evidence="2">
    <location>
        <begin position="547"/>
        <end position="561"/>
    </location>
</feature>
<name>A0A8D8RRJ1_9HEMI</name>
<feature type="region of interest" description="Disordered" evidence="2">
    <location>
        <begin position="462"/>
        <end position="512"/>
    </location>
</feature>
<feature type="compositionally biased region" description="Polar residues" evidence="2">
    <location>
        <begin position="482"/>
        <end position="512"/>
    </location>
</feature>
<accession>A0A8D8RRJ1</accession>
<feature type="compositionally biased region" description="Polar residues" evidence="2">
    <location>
        <begin position="374"/>
        <end position="405"/>
    </location>
</feature>
<proteinExistence type="predicted"/>
<evidence type="ECO:0000256" key="1">
    <source>
        <dbReference type="SAM" id="Coils"/>
    </source>
</evidence>
<evidence type="ECO:0000256" key="2">
    <source>
        <dbReference type="SAM" id="MobiDB-lite"/>
    </source>
</evidence>
<feature type="compositionally biased region" description="Low complexity" evidence="2">
    <location>
        <begin position="632"/>
        <end position="643"/>
    </location>
</feature>
<dbReference type="InterPro" id="IPR038830">
    <property type="entry name" value="CCDC186"/>
</dbReference>
<evidence type="ECO:0000313" key="3">
    <source>
        <dbReference type="EMBL" id="CAG6655081.1"/>
    </source>
</evidence>
<dbReference type="PANTHER" id="PTHR18911">
    <property type="entry name" value="CTCL TUMOR ANTIGEN HD-CL-01"/>
    <property type="match status" value="1"/>
</dbReference>
<feature type="coiled-coil region" evidence="1">
    <location>
        <begin position="988"/>
        <end position="1043"/>
    </location>
</feature>
<feature type="region of interest" description="Disordered" evidence="2">
    <location>
        <begin position="1"/>
        <end position="40"/>
    </location>
</feature>
<dbReference type="PANTHER" id="PTHR18911:SF5">
    <property type="entry name" value="COILED-COIL DOMAIN-CONTAINING PROTEIN 186"/>
    <property type="match status" value="1"/>
</dbReference>
<feature type="compositionally biased region" description="Basic and acidic residues" evidence="2">
    <location>
        <begin position="462"/>
        <end position="481"/>
    </location>
</feature>
<sequence length="1320" mass="149122">MIENPADTGLTNGEDIENETSNQSEEKNKTENNKTSTLAKNVNLPCDSALTTIETSDQLDKLSNKVSLPVDCNGLPSSVCKRPDDSHKENISNKSMTKNTIEPYDTPHECNKETSQSNSKPETNNIEEFSSDLEQPNTDELNIDLQLKTVEDKTVDTNQLIDLKLDESHLNTDENIVHSNPDENIVRLNTDENIVHLNTDENISINDTRQSTKPETVDAFLTDILLSTKNNDVHNENSSLINNVDKSEENTGLLIDVELSSSCHNMLPSPSLLENDSITTGDVKHDSVVTNSDTNMDKNSESSQTIFETVNSCKNSNETFDSKTESENILDTNDCKTDKDTKCDSVVNEINNKLGQNTVDESDEKSKQDLETKQGVNKSNKDLTTTQEAVQNNSVDTKGTESNQQDLKEKIGNSLKSIFENNEHLNLLEKQNIANLQSNTMKKVNNLFSSFKSYNFSNFRNGEENHLSKGDKHSPSEHPKENNTSVQPNKSVQEKQSTTTQQNSQDVVLEYSSSSDEMKITLKEANVDSSGTVNDNTLSNKGLVEDVQNSNRVPQGLNNASPEVLNKSPEKPTRPDPFQTQNHSSDDKNSFVKVQDSFVFNSDLIHSVKHSSNSVNNSADPNKSLRSGNNYSDSSNASGNNHSNHIHMVRNASHVPNKSISLNSSPVRNSPSQHDLQDELYLLKETNIRLLGEISWLEEEKNKMKKDLRTFLEETELYKKSMNEQIVEQEKCKETNKLLQEQEMKNFAQTKKHLETKLEKLKKDFDIANKEKEAAVMRYVTKESELITARKDRETADKKYKEAVKEKDNIVNKVKVLATDKARLTQLFDDKCTEYNILQRNLDKVTDEVTGKDIKLKWVQSKLDKELENSKLLAEKLKTAEEKQSNTVEEQVRLKLSEDSQRLFLQEIDVLKKKNQTVTEENNALSLKVQRLEKERLESDEALSKCKGVVISQNEQMSALRNQLANMEDFKNLLHVEHERVVAKDTEVDRVQRSNQELSQDMATCRAREAELLQFTEKLTAKNVRLQSEFSLLEAKAERLEKDVTPLNARIKSLEFEVADLQSKLDGEKTSKDGDNKALARVVAEKTKQVEVMGRELEELRSESQIMKRKHATSIRELNKELSSLKRKCESLTNNDAMGDSHTLGYGSRTSSCQSLNEAQHSPTSASLASTLSSTLQMEPDRAVIIDRFVELQRSHARTIEKLEFLEEHNAQLVNELQKKTRILQNYILREQSGALSSTRMDVNKTWMNLMTKAELSRHGGIMASLYSSKPVDGGMSLELSLEINRKLQAVLEDTILKNITLKENIDTLGEQIEKLSRKS</sequence>
<feature type="coiled-coil region" evidence="1">
    <location>
        <begin position="1196"/>
        <end position="1223"/>
    </location>
</feature>
<organism evidence="3">
    <name type="scientific">Cacopsylla melanoneura</name>
    <dbReference type="NCBI Taxonomy" id="428564"/>
    <lineage>
        <taxon>Eukaryota</taxon>
        <taxon>Metazoa</taxon>
        <taxon>Ecdysozoa</taxon>
        <taxon>Arthropoda</taxon>
        <taxon>Hexapoda</taxon>
        <taxon>Insecta</taxon>
        <taxon>Pterygota</taxon>
        <taxon>Neoptera</taxon>
        <taxon>Paraneoptera</taxon>
        <taxon>Hemiptera</taxon>
        <taxon>Sternorrhyncha</taxon>
        <taxon>Psylloidea</taxon>
        <taxon>Psyllidae</taxon>
        <taxon>Psyllinae</taxon>
        <taxon>Cacopsylla</taxon>
    </lineage>
</organism>